<comment type="caution">
    <text evidence="10">The sequence shown here is derived from an EMBL/GenBank/DDBJ whole genome shotgun (WGS) entry which is preliminary data.</text>
</comment>
<dbReference type="InterPro" id="IPR050819">
    <property type="entry name" value="Tripeptidyl-peptidase_I"/>
</dbReference>
<dbReference type="Proteomes" id="UP000289437">
    <property type="component" value="Unassembled WGS sequence"/>
</dbReference>
<dbReference type="CDD" id="cd04056">
    <property type="entry name" value="Peptidases_S53"/>
    <property type="match status" value="1"/>
</dbReference>
<dbReference type="PANTHER" id="PTHR14218:SF15">
    <property type="entry name" value="TRIPEPTIDYL-PEPTIDASE 1"/>
    <property type="match status" value="1"/>
</dbReference>
<evidence type="ECO:0000256" key="5">
    <source>
        <dbReference type="ARBA" id="ARBA00022825"/>
    </source>
</evidence>
<keyword evidence="2" id="KW-0645">Protease</keyword>
<dbReference type="Gene3D" id="3.40.50.200">
    <property type="entry name" value="Peptidase S8/S53 domain"/>
    <property type="match status" value="1"/>
</dbReference>
<keyword evidence="11" id="KW-1185">Reference proteome</keyword>
<proteinExistence type="predicted"/>
<keyword evidence="6" id="KW-0106">Calcium</keyword>
<dbReference type="GO" id="GO:0008240">
    <property type="term" value="F:tripeptidyl-peptidase activity"/>
    <property type="evidence" value="ECO:0007669"/>
    <property type="project" value="TreeGrafter"/>
</dbReference>
<dbReference type="SUPFAM" id="SSF54897">
    <property type="entry name" value="Protease propeptides/inhibitors"/>
    <property type="match status" value="1"/>
</dbReference>
<reference evidence="10 11" key="1">
    <citation type="submission" date="2018-11" db="EMBL/GenBank/DDBJ databases">
        <authorList>
            <person name="Mardanov A.V."/>
            <person name="Ravin N.V."/>
            <person name="Dedysh S.N."/>
        </authorList>
    </citation>
    <scope>NUCLEOTIDE SEQUENCE [LARGE SCALE GENOMIC DNA]</scope>
    <source>
        <strain evidence="10 11">AF10</strain>
    </source>
</reference>
<feature type="region of interest" description="Disordered" evidence="8">
    <location>
        <begin position="1"/>
        <end position="21"/>
    </location>
</feature>
<dbReference type="InterPro" id="IPR030400">
    <property type="entry name" value="Sedolisin_dom"/>
</dbReference>
<gene>
    <name evidence="10" type="ORF">GRAN_3546</name>
</gene>
<evidence type="ECO:0000256" key="2">
    <source>
        <dbReference type="ARBA" id="ARBA00022670"/>
    </source>
</evidence>
<protein>
    <submittedName>
        <fullName evidence="10">Kumamolysin</fullName>
    </submittedName>
</protein>
<organism evidence="10 11">
    <name type="scientific">Granulicella sibirica</name>
    <dbReference type="NCBI Taxonomy" id="2479048"/>
    <lineage>
        <taxon>Bacteria</taxon>
        <taxon>Pseudomonadati</taxon>
        <taxon>Acidobacteriota</taxon>
        <taxon>Terriglobia</taxon>
        <taxon>Terriglobales</taxon>
        <taxon>Acidobacteriaceae</taxon>
        <taxon>Granulicella</taxon>
    </lineage>
</organism>
<evidence type="ECO:0000259" key="9">
    <source>
        <dbReference type="PROSITE" id="PS51695"/>
    </source>
</evidence>
<dbReference type="InterPro" id="IPR015366">
    <property type="entry name" value="S53_propep"/>
</dbReference>
<dbReference type="EMBL" id="RDSM01000002">
    <property type="protein sequence ID" value="RXH56689.1"/>
    <property type="molecule type" value="Genomic_DNA"/>
</dbReference>
<keyword evidence="7" id="KW-0865">Zymogen</keyword>
<dbReference type="InterPro" id="IPR023828">
    <property type="entry name" value="Peptidase_S8_Ser-AS"/>
</dbReference>
<dbReference type="GO" id="GO:0006508">
    <property type="term" value="P:proteolysis"/>
    <property type="evidence" value="ECO:0007669"/>
    <property type="project" value="UniProtKB-KW"/>
</dbReference>
<keyword evidence="5" id="KW-0720">Serine protease</keyword>
<dbReference type="GO" id="GO:0046872">
    <property type="term" value="F:metal ion binding"/>
    <property type="evidence" value="ECO:0007669"/>
    <property type="project" value="UniProtKB-KW"/>
</dbReference>
<dbReference type="Pfam" id="PF09286">
    <property type="entry name" value="Pro-kuma_activ"/>
    <property type="match status" value="1"/>
</dbReference>
<dbReference type="InterPro" id="IPR036852">
    <property type="entry name" value="Peptidase_S8/S53_dom_sf"/>
</dbReference>
<dbReference type="InterPro" id="IPR000209">
    <property type="entry name" value="Peptidase_S8/S53_dom"/>
</dbReference>
<dbReference type="OrthoDB" id="9002785at2"/>
<evidence type="ECO:0000256" key="7">
    <source>
        <dbReference type="ARBA" id="ARBA00023145"/>
    </source>
</evidence>
<dbReference type="PANTHER" id="PTHR14218">
    <property type="entry name" value="PROTEASE S8 TRIPEPTIDYL PEPTIDASE I CLN2"/>
    <property type="match status" value="1"/>
</dbReference>
<evidence type="ECO:0000313" key="11">
    <source>
        <dbReference type="Proteomes" id="UP000289437"/>
    </source>
</evidence>
<dbReference type="Pfam" id="PF00082">
    <property type="entry name" value="Peptidase_S8"/>
    <property type="match status" value="1"/>
</dbReference>
<dbReference type="PROSITE" id="PS00138">
    <property type="entry name" value="SUBTILASE_SER"/>
    <property type="match status" value="1"/>
</dbReference>
<dbReference type="SMART" id="SM00944">
    <property type="entry name" value="Pro-kuma_activ"/>
    <property type="match status" value="1"/>
</dbReference>
<comment type="cofactor">
    <cofactor evidence="1">
        <name>Ca(2+)</name>
        <dbReference type="ChEBI" id="CHEBI:29108"/>
    </cofactor>
</comment>
<evidence type="ECO:0000313" key="10">
    <source>
        <dbReference type="EMBL" id="RXH56689.1"/>
    </source>
</evidence>
<dbReference type="SUPFAM" id="SSF52743">
    <property type="entry name" value="Subtilisin-like"/>
    <property type="match status" value="1"/>
</dbReference>
<evidence type="ECO:0000256" key="1">
    <source>
        <dbReference type="ARBA" id="ARBA00001913"/>
    </source>
</evidence>
<evidence type="ECO:0000256" key="4">
    <source>
        <dbReference type="ARBA" id="ARBA00022801"/>
    </source>
</evidence>
<evidence type="ECO:0000256" key="8">
    <source>
        <dbReference type="SAM" id="MobiDB-lite"/>
    </source>
</evidence>
<reference evidence="11" key="2">
    <citation type="submission" date="2019-02" db="EMBL/GenBank/DDBJ databases">
        <title>Granulicella sibirica sp. nov., a psychrotolerant acidobacterium isolated from an organic soil layer in forested tundra, West Siberia.</title>
        <authorList>
            <person name="Oshkin I.Y."/>
            <person name="Kulichevskaya I.S."/>
            <person name="Rijpstra W.I.C."/>
            <person name="Sinninghe Damste J.S."/>
            <person name="Rakitin A.L."/>
            <person name="Ravin N.V."/>
            <person name="Dedysh S.N."/>
        </authorList>
    </citation>
    <scope>NUCLEOTIDE SEQUENCE [LARGE SCALE GENOMIC DNA]</scope>
    <source>
        <strain evidence="11">AF10</strain>
    </source>
</reference>
<keyword evidence="3" id="KW-0479">Metal-binding</keyword>
<keyword evidence="4" id="KW-0378">Hydrolase</keyword>
<dbReference type="GO" id="GO:0004252">
    <property type="term" value="F:serine-type endopeptidase activity"/>
    <property type="evidence" value="ECO:0007669"/>
    <property type="project" value="InterPro"/>
</dbReference>
<evidence type="ECO:0000256" key="6">
    <source>
        <dbReference type="ARBA" id="ARBA00022837"/>
    </source>
</evidence>
<sequence>MSSRTVFHDSIIPLPAEPGPTPGGLMVNATRPEQPDQTMNVHFSLKIADDVQSSLEERVAQGEVVPADEIAKLYTASSSERDGLVDWLNENGYQNVRISRDGVYAQAKASVVAKTLEVNMLGVTKNGVTFTSAQNAPSLPDEVANGVRSINGLQPFRQANKHFIRVPASLDLSHTAVDGPVAAIDNRPPYTVAEIRKAYNAESLGVDGNGQTIAILIDTIPAASDLTKFWAQNGLPTTIAQVDEINVGGGVLPAPTGEETLDASWTSGIAPKANIRIYASGALTFVALDAALDKIIEDLMTQPAMRQLSISLGLGETFMSPGEVQTEHIKFLHLAAAGVNIFVSSGDAGSNPDNTGHSPTGPLQAEYEASDPAVIGVGGTTLRLSATGAVNSETGWTASGGGVSRFFPRPSWQIGEGMPGGTHRLVPDVSAAADPNTGASLVFGGQSIGIGGTSWSAPVWAGFCALMNEARKNAGKPALGFLNPSLYKLSGTPAFRDITSGNNGAFHCGPGYDQVTGLGSPNVAELIARL</sequence>
<name>A0A4Q0T3Y4_9BACT</name>
<accession>A0A4Q0T3Y4</accession>
<dbReference type="AlphaFoldDB" id="A0A4Q0T3Y4"/>
<evidence type="ECO:0000256" key="3">
    <source>
        <dbReference type="ARBA" id="ARBA00022723"/>
    </source>
</evidence>
<feature type="domain" description="Peptidase S53" evidence="9">
    <location>
        <begin position="186"/>
        <end position="530"/>
    </location>
</feature>
<dbReference type="PROSITE" id="PS51695">
    <property type="entry name" value="SEDOLISIN"/>
    <property type="match status" value="1"/>
</dbReference>